<proteinExistence type="predicted"/>
<organism evidence="1 2">
    <name type="scientific">Mediterranea massiliensis</name>
    <dbReference type="NCBI Taxonomy" id="1841865"/>
    <lineage>
        <taxon>Bacteria</taxon>
        <taxon>Pseudomonadati</taxon>
        <taxon>Bacteroidota</taxon>
        <taxon>Bacteroidia</taxon>
        <taxon>Bacteroidales</taxon>
        <taxon>Bacteroidaceae</taxon>
        <taxon>Mediterranea</taxon>
    </lineage>
</organism>
<evidence type="ECO:0000313" key="1">
    <source>
        <dbReference type="EMBL" id="MBM6736047.1"/>
    </source>
</evidence>
<dbReference type="EMBL" id="JACLYZ010000034">
    <property type="protein sequence ID" value="MBM6736047.1"/>
    <property type="molecule type" value="Genomic_DNA"/>
</dbReference>
<sequence>MSRYLGKYSVELKERKLPEIVNLVIFALKELREIYKNEYEGEGECEKHVCLYFLRRIVAVCCRPDALSSQARGICKNGWWSVEGSFVAGVGT</sequence>
<dbReference type="RefSeq" id="WP_205096229.1">
    <property type="nucleotide sequence ID" value="NZ_JACLYZ010000034.1"/>
</dbReference>
<reference evidence="1 2" key="1">
    <citation type="journal article" date="2021" name="Sci. Rep.">
        <title>The distribution of antibiotic resistance genes in chicken gut microbiota commensals.</title>
        <authorList>
            <person name="Juricova H."/>
            <person name="Matiasovicova J."/>
            <person name="Kubasova T."/>
            <person name="Cejkova D."/>
            <person name="Rychlik I."/>
        </authorList>
    </citation>
    <scope>NUCLEOTIDE SEQUENCE [LARGE SCALE GENOMIC DNA]</scope>
    <source>
        <strain evidence="1 2">An772</strain>
    </source>
</reference>
<name>A0ABS2E335_9BACT</name>
<gene>
    <name evidence="1" type="ORF">H7U35_12580</name>
</gene>
<accession>A0ABS2E335</accession>
<protein>
    <submittedName>
        <fullName evidence="1">Uncharacterized protein</fullName>
    </submittedName>
</protein>
<comment type="caution">
    <text evidence="1">The sequence shown here is derived from an EMBL/GenBank/DDBJ whole genome shotgun (WGS) entry which is preliminary data.</text>
</comment>
<dbReference type="Proteomes" id="UP000766986">
    <property type="component" value="Unassembled WGS sequence"/>
</dbReference>
<keyword evidence="2" id="KW-1185">Reference proteome</keyword>
<evidence type="ECO:0000313" key="2">
    <source>
        <dbReference type="Proteomes" id="UP000766986"/>
    </source>
</evidence>